<protein>
    <submittedName>
        <fullName evidence="1">Uncharacterized protein</fullName>
    </submittedName>
</protein>
<name>A0A0A0L9I9_CUCSA</name>
<dbReference type="EMBL" id="CM002924">
    <property type="protein sequence ID" value="KGN58605.1"/>
    <property type="molecule type" value="Genomic_DNA"/>
</dbReference>
<reference evidence="1 2" key="1">
    <citation type="journal article" date="2009" name="Nat. Genet.">
        <title>The genome of the cucumber, Cucumis sativus L.</title>
        <authorList>
            <person name="Huang S."/>
            <person name="Li R."/>
            <person name="Zhang Z."/>
            <person name="Li L."/>
            <person name="Gu X."/>
            <person name="Fan W."/>
            <person name="Lucas W.J."/>
            <person name="Wang X."/>
            <person name="Xie B."/>
            <person name="Ni P."/>
            <person name="Ren Y."/>
            <person name="Zhu H."/>
            <person name="Li J."/>
            <person name="Lin K."/>
            <person name="Jin W."/>
            <person name="Fei Z."/>
            <person name="Li G."/>
            <person name="Staub J."/>
            <person name="Kilian A."/>
            <person name="van der Vossen E.A."/>
            <person name="Wu Y."/>
            <person name="Guo J."/>
            <person name="He J."/>
            <person name="Jia Z."/>
            <person name="Ren Y."/>
            <person name="Tian G."/>
            <person name="Lu Y."/>
            <person name="Ruan J."/>
            <person name="Qian W."/>
            <person name="Wang M."/>
            <person name="Huang Q."/>
            <person name="Li B."/>
            <person name="Xuan Z."/>
            <person name="Cao J."/>
            <person name="Asan"/>
            <person name="Wu Z."/>
            <person name="Zhang J."/>
            <person name="Cai Q."/>
            <person name="Bai Y."/>
            <person name="Zhao B."/>
            <person name="Han Y."/>
            <person name="Li Y."/>
            <person name="Li X."/>
            <person name="Wang S."/>
            <person name="Shi Q."/>
            <person name="Liu S."/>
            <person name="Cho W.K."/>
            <person name="Kim J.Y."/>
            <person name="Xu Y."/>
            <person name="Heller-Uszynska K."/>
            <person name="Miao H."/>
            <person name="Cheng Z."/>
            <person name="Zhang S."/>
            <person name="Wu J."/>
            <person name="Yang Y."/>
            <person name="Kang H."/>
            <person name="Li M."/>
            <person name="Liang H."/>
            <person name="Ren X."/>
            <person name="Shi Z."/>
            <person name="Wen M."/>
            <person name="Jian M."/>
            <person name="Yang H."/>
            <person name="Zhang G."/>
            <person name="Yang Z."/>
            <person name="Chen R."/>
            <person name="Liu S."/>
            <person name="Li J."/>
            <person name="Ma L."/>
            <person name="Liu H."/>
            <person name="Zhou Y."/>
            <person name="Zhao J."/>
            <person name="Fang X."/>
            <person name="Li G."/>
            <person name="Fang L."/>
            <person name="Li Y."/>
            <person name="Liu D."/>
            <person name="Zheng H."/>
            <person name="Zhang Y."/>
            <person name="Qin N."/>
            <person name="Li Z."/>
            <person name="Yang G."/>
            <person name="Yang S."/>
            <person name="Bolund L."/>
            <person name="Kristiansen K."/>
            <person name="Zheng H."/>
            <person name="Li S."/>
            <person name="Zhang X."/>
            <person name="Yang H."/>
            <person name="Wang J."/>
            <person name="Sun R."/>
            <person name="Zhang B."/>
            <person name="Jiang S."/>
            <person name="Wang J."/>
            <person name="Du Y."/>
            <person name="Li S."/>
        </authorList>
    </citation>
    <scope>NUCLEOTIDE SEQUENCE [LARGE SCALE GENOMIC DNA]</scope>
    <source>
        <strain evidence="2">cv. 9930</strain>
    </source>
</reference>
<dbReference type="AlphaFoldDB" id="A0A0A0L9I9"/>
<keyword evidence="2" id="KW-1185">Reference proteome</keyword>
<organism evidence="1 2">
    <name type="scientific">Cucumis sativus</name>
    <name type="common">Cucumber</name>
    <dbReference type="NCBI Taxonomy" id="3659"/>
    <lineage>
        <taxon>Eukaryota</taxon>
        <taxon>Viridiplantae</taxon>
        <taxon>Streptophyta</taxon>
        <taxon>Embryophyta</taxon>
        <taxon>Tracheophyta</taxon>
        <taxon>Spermatophyta</taxon>
        <taxon>Magnoliopsida</taxon>
        <taxon>eudicotyledons</taxon>
        <taxon>Gunneridae</taxon>
        <taxon>Pentapetalae</taxon>
        <taxon>rosids</taxon>
        <taxon>fabids</taxon>
        <taxon>Cucurbitales</taxon>
        <taxon>Cucurbitaceae</taxon>
        <taxon>Benincaseae</taxon>
        <taxon>Cucumis</taxon>
    </lineage>
</organism>
<gene>
    <name evidence="1" type="ORF">Csa_3G698220</name>
</gene>
<dbReference type="OMA" id="NARLNIC"/>
<reference evidence="1 2" key="4">
    <citation type="journal article" date="2011" name="BMC Genomics">
        <title>RNA-Seq improves annotation of protein-coding genes in the cucumber genome.</title>
        <authorList>
            <person name="Li Z."/>
            <person name="Zhang Z."/>
            <person name="Yan P."/>
            <person name="Huang S."/>
            <person name="Fei Z."/>
            <person name="Lin K."/>
        </authorList>
    </citation>
    <scope>NUCLEOTIDE SEQUENCE [LARGE SCALE GENOMIC DNA]</scope>
    <source>
        <strain evidence="2">cv. 9930</strain>
    </source>
</reference>
<evidence type="ECO:0000313" key="1">
    <source>
        <dbReference type="EMBL" id="KGN58605.1"/>
    </source>
</evidence>
<proteinExistence type="predicted"/>
<reference evidence="1 2" key="3">
    <citation type="journal article" date="2010" name="BMC Genomics">
        <title>Transcriptome sequencing and comparative analysis of cucumber flowers with different sex types.</title>
        <authorList>
            <person name="Guo S."/>
            <person name="Zheng Y."/>
            <person name="Joung J.G."/>
            <person name="Liu S."/>
            <person name="Zhang Z."/>
            <person name="Crasta O.R."/>
            <person name="Sobral B.W."/>
            <person name="Xu Y."/>
            <person name="Huang S."/>
            <person name="Fei Z."/>
        </authorList>
    </citation>
    <scope>NUCLEOTIDE SEQUENCE [LARGE SCALE GENOMIC DNA]</scope>
    <source>
        <strain evidence="2">cv. 9930</strain>
    </source>
</reference>
<dbReference type="Proteomes" id="UP000029981">
    <property type="component" value="Chromosome 3"/>
</dbReference>
<evidence type="ECO:0000313" key="2">
    <source>
        <dbReference type="Proteomes" id="UP000029981"/>
    </source>
</evidence>
<accession>A0A0A0L9I9</accession>
<dbReference type="Gramene" id="KGN58605">
    <property type="protein sequence ID" value="KGN58605"/>
    <property type="gene ID" value="Csa_3G698220"/>
</dbReference>
<reference evidence="1 2" key="2">
    <citation type="journal article" date="2009" name="PLoS ONE">
        <title>An integrated genetic and cytogenetic map of the cucumber genome.</title>
        <authorList>
            <person name="Ren Y."/>
            <person name="Zhang Z."/>
            <person name="Liu J."/>
            <person name="Staub J.E."/>
            <person name="Han Y."/>
            <person name="Cheng Z."/>
            <person name="Li X."/>
            <person name="Lu J."/>
            <person name="Miao H."/>
            <person name="Kang H."/>
            <person name="Xie B."/>
            <person name="Gu X."/>
            <person name="Wang X."/>
            <person name="Du Y."/>
            <person name="Jin W."/>
            <person name="Huang S."/>
        </authorList>
    </citation>
    <scope>NUCLEOTIDE SEQUENCE [LARGE SCALE GENOMIC DNA]</scope>
    <source>
        <strain evidence="2">cv. 9930</strain>
    </source>
</reference>
<sequence>MEFGIEPVSSFRPSNARLNICNFPKSDGISPVIRLFLRSNCVRLPIFTIDAGILPEIAFSPRLSRVRRFKFPISEGISPLILFPTRSITRRLLSFVKHFGISPDIPFQSATTRIVRLSSLQISGEIEPVIYPVLPAFSKIGSSDSPRRVMSVTLRVSGSQLTPYQPPQQEFPVHELKIPK</sequence>